<proteinExistence type="predicted"/>
<dbReference type="EMBL" id="CP138348">
    <property type="protein sequence ID" value="WPF87346.1"/>
    <property type="molecule type" value="Genomic_DNA"/>
</dbReference>
<dbReference type="AlphaFoldDB" id="A0AAF0Z6Z4"/>
<evidence type="ECO:0000313" key="1">
    <source>
        <dbReference type="EMBL" id="WPF87346.1"/>
    </source>
</evidence>
<protein>
    <submittedName>
        <fullName evidence="1">Uncharacterized protein</fullName>
    </submittedName>
</protein>
<gene>
    <name evidence="1" type="ORF">SAY89_11065</name>
</gene>
<organism evidence="1">
    <name type="scientific">Cyanobacterium aponinum AL20115</name>
    <dbReference type="NCBI Taxonomy" id="3090662"/>
    <lineage>
        <taxon>Bacteria</taxon>
        <taxon>Bacillati</taxon>
        <taxon>Cyanobacteriota</taxon>
        <taxon>Cyanophyceae</taxon>
        <taxon>Oscillatoriophycideae</taxon>
        <taxon>Chroococcales</taxon>
        <taxon>Geminocystaceae</taxon>
        <taxon>Cyanobacterium</taxon>
    </lineage>
</organism>
<sequence length="89" mass="9809">MVNASSKGTGNNDKESIAFFLPPTAPPCCCRCFTGEERKRLMLVYRSIDCFSPPHGLMVLEKEKIIVVMVVGHIGGESERLVIPPCRTV</sequence>
<accession>A0AAF0Z6Z4</accession>
<dbReference type="RefSeq" id="WP_320000957.1">
    <property type="nucleotide sequence ID" value="NZ_CP138348.1"/>
</dbReference>
<name>A0AAF0Z6Z4_9CHRO</name>
<reference evidence="1" key="1">
    <citation type="submission" date="2023-11" db="EMBL/GenBank/DDBJ databases">
        <title>Genome sequence of Cyanobacterium aponinum BCRC AL20115.</title>
        <authorList>
            <person name="Chang H.-Y."/>
            <person name="Lin K.-M."/>
            <person name="Hsueh H.-T."/>
            <person name="Chu H.-A."/>
            <person name="Kuo C.-H."/>
        </authorList>
    </citation>
    <scope>NUCLEOTIDE SEQUENCE</scope>
    <source>
        <strain evidence="1">AL20115</strain>
    </source>
</reference>